<organism evidence="7 8">
    <name type="scientific">Venturia effusa</name>
    <dbReference type="NCBI Taxonomy" id="50376"/>
    <lineage>
        <taxon>Eukaryota</taxon>
        <taxon>Fungi</taxon>
        <taxon>Dikarya</taxon>
        <taxon>Ascomycota</taxon>
        <taxon>Pezizomycotina</taxon>
        <taxon>Dothideomycetes</taxon>
        <taxon>Pleosporomycetidae</taxon>
        <taxon>Venturiales</taxon>
        <taxon>Venturiaceae</taxon>
        <taxon>Venturia</taxon>
    </lineage>
</organism>
<sequence>MFFLSKDEGQPNMRCIRLNENACQRCEKAGRPCLPARAPDRKRDTPTRKLPLRRDTEWSEPLLMSPPETLHTPTSTGTDPPILASIYTTSPYAEVEKIRKESRPRNQTHHEDLAVIESILHSSGGQDLDEDVSISVEHTAQLIMIFREKMIQTISILDPNDFMDVDRLMTHHPDLVTCICYATTRYISGYQGYRERTKGYITQYLQASFDHQHQSDAEQIRTMESLMILYAFAPSTISTPSFAFVRAACEAYATKIGLHRSVDPVKQLVASRVELSRNDLKVKRYLYWIWLYVISHHRSLVRRIPPTIPTDDSIQNAPILLDSLGQDKFVGRLLCELHSRLIWDDIGRKGKALTEWWSERHVADSSGDLDVTMEDIDAAVAYRRDQLRTLRPRKLGSTPEGISTEYHFRLAHFCLSTHLILRVTASNIDSQALQTVRRCVDLAMDVLNLSHNIGPIGKEAFRFQPGFVCVSISFCISFVLQAIQAFPDHFPNTQFIFMVIKRIGSMMTDTAVDQTHDCGAAGRANIRQLRITIEALRNRRLREQERLTSQSRRPSMAPSNPTEHPTIQPSTMPPNGPAVQETHRQETHDPNHPMTQQTMAQQHMTWNTTDHFPHDDIGQFGGFDYEQLVLDPAFNFPDFFNYAPQISS</sequence>
<feature type="compositionally biased region" description="Polar residues" evidence="6">
    <location>
        <begin position="548"/>
        <end position="570"/>
    </location>
</feature>
<dbReference type="GO" id="GO:0005634">
    <property type="term" value="C:nucleus"/>
    <property type="evidence" value="ECO:0007669"/>
    <property type="project" value="UniProtKB-SubCell"/>
</dbReference>
<feature type="compositionally biased region" description="Basic and acidic residues" evidence="6">
    <location>
        <begin position="38"/>
        <end position="57"/>
    </location>
</feature>
<dbReference type="InterPro" id="IPR051089">
    <property type="entry name" value="prtT"/>
</dbReference>
<evidence type="ECO:0000313" key="7">
    <source>
        <dbReference type="EMBL" id="QDS75785.1"/>
    </source>
</evidence>
<feature type="region of interest" description="Disordered" evidence="6">
    <location>
        <begin position="32"/>
        <end position="81"/>
    </location>
</feature>
<dbReference type="PANTHER" id="PTHR31845">
    <property type="entry name" value="FINGER DOMAIN PROTEIN, PUTATIVE-RELATED"/>
    <property type="match status" value="1"/>
</dbReference>
<dbReference type="CDD" id="cd12148">
    <property type="entry name" value="fungal_TF_MHR"/>
    <property type="match status" value="1"/>
</dbReference>
<keyword evidence="3" id="KW-0238">DNA-binding</keyword>
<proteinExistence type="predicted"/>
<comment type="subcellular location">
    <subcellularLocation>
        <location evidence="1">Nucleus</location>
    </subcellularLocation>
</comment>
<dbReference type="AlphaFoldDB" id="A0A517LJG5"/>
<dbReference type="EMBL" id="CP042197">
    <property type="protein sequence ID" value="QDS75785.1"/>
    <property type="molecule type" value="Genomic_DNA"/>
</dbReference>
<dbReference type="PANTHER" id="PTHR31845:SF19">
    <property type="entry name" value="TRANSCRIPTION FACTOR DOMAIN-CONTAINING PROTEIN"/>
    <property type="match status" value="1"/>
</dbReference>
<keyword evidence="5" id="KW-0539">Nucleus</keyword>
<evidence type="ECO:0000256" key="5">
    <source>
        <dbReference type="ARBA" id="ARBA00023242"/>
    </source>
</evidence>
<gene>
    <name evidence="7" type="ORF">FKW77_008911</name>
</gene>
<reference evidence="7 8" key="1">
    <citation type="submission" date="2019-07" db="EMBL/GenBank/DDBJ databases">
        <title>Finished genome of Venturia effusa.</title>
        <authorList>
            <person name="Young C.A."/>
            <person name="Cox M.P."/>
            <person name="Ganley A.R.D."/>
            <person name="David W.J."/>
        </authorList>
    </citation>
    <scope>NUCLEOTIDE SEQUENCE [LARGE SCALE GENOMIC DNA]</scope>
    <source>
        <strain evidence="8">albino</strain>
    </source>
</reference>
<evidence type="ECO:0000313" key="8">
    <source>
        <dbReference type="Proteomes" id="UP000316270"/>
    </source>
</evidence>
<dbReference type="GO" id="GO:0000981">
    <property type="term" value="F:DNA-binding transcription factor activity, RNA polymerase II-specific"/>
    <property type="evidence" value="ECO:0007669"/>
    <property type="project" value="TreeGrafter"/>
</dbReference>
<evidence type="ECO:0000256" key="3">
    <source>
        <dbReference type="ARBA" id="ARBA00023125"/>
    </source>
</evidence>
<name>A0A517LJG5_9PEZI</name>
<evidence type="ECO:0008006" key="9">
    <source>
        <dbReference type="Google" id="ProtNLM"/>
    </source>
</evidence>
<accession>A0A517LJG5</accession>
<feature type="compositionally biased region" description="Basic and acidic residues" evidence="6">
    <location>
        <begin position="581"/>
        <end position="591"/>
    </location>
</feature>
<evidence type="ECO:0000256" key="2">
    <source>
        <dbReference type="ARBA" id="ARBA00023015"/>
    </source>
</evidence>
<protein>
    <recommendedName>
        <fullName evidence="9">Transcription factor domain-containing protein</fullName>
    </recommendedName>
</protein>
<dbReference type="Proteomes" id="UP000316270">
    <property type="component" value="Chromosome 13"/>
</dbReference>
<keyword evidence="8" id="KW-1185">Reference proteome</keyword>
<keyword evidence="4" id="KW-0804">Transcription</keyword>
<keyword evidence="2" id="KW-0805">Transcription regulation</keyword>
<evidence type="ECO:0000256" key="6">
    <source>
        <dbReference type="SAM" id="MobiDB-lite"/>
    </source>
</evidence>
<feature type="region of interest" description="Disordered" evidence="6">
    <location>
        <begin position="542"/>
        <end position="599"/>
    </location>
</feature>
<dbReference type="GO" id="GO:0000976">
    <property type="term" value="F:transcription cis-regulatory region binding"/>
    <property type="evidence" value="ECO:0007669"/>
    <property type="project" value="TreeGrafter"/>
</dbReference>
<dbReference type="OrthoDB" id="39175at2759"/>
<evidence type="ECO:0000256" key="4">
    <source>
        <dbReference type="ARBA" id="ARBA00023163"/>
    </source>
</evidence>
<evidence type="ECO:0000256" key="1">
    <source>
        <dbReference type="ARBA" id="ARBA00004123"/>
    </source>
</evidence>